<sequence length="50" mass="5326">MDYKKMGGPKKNGGAPRHGEHKVGETPAGKPDPKAELLARMKKAAEARKG</sequence>
<evidence type="ECO:0008006" key="4">
    <source>
        <dbReference type="Google" id="ProtNLM"/>
    </source>
</evidence>
<protein>
    <recommendedName>
        <fullName evidence="4">Cobalt chelatase</fullName>
    </recommendedName>
</protein>
<evidence type="ECO:0000313" key="3">
    <source>
        <dbReference type="Proteomes" id="UP001399917"/>
    </source>
</evidence>
<name>A0ABP7JZM2_9RHOB</name>
<dbReference type="Proteomes" id="UP001399917">
    <property type="component" value="Unassembled WGS sequence"/>
</dbReference>
<feature type="region of interest" description="Disordered" evidence="1">
    <location>
        <begin position="1"/>
        <end position="50"/>
    </location>
</feature>
<comment type="caution">
    <text evidence="2">The sequence shown here is derived from an EMBL/GenBank/DDBJ whole genome shotgun (WGS) entry which is preliminary data.</text>
</comment>
<dbReference type="EMBL" id="BAABDF010000003">
    <property type="protein sequence ID" value="GAA3860507.1"/>
    <property type="molecule type" value="Genomic_DNA"/>
</dbReference>
<keyword evidence="3" id="KW-1185">Reference proteome</keyword>
<gene>
    <name evidence="2" type="ORF">GCM10022404_09210</name>
</gene>
<proteinExistence type="predicted"/>
<evidence type="ECO:0000313" key="2">
    <source>
        <dbReference type="EMBL" id="GAA3860507.1"/>
    </source>
</evidence>
<organism evidence="2 3">
    <name type="scientific">Celeribacter arenosi</name>
    <dbReference type="NCBI Taxonomy" id="792649"/>
    <lineage>
        <taxon>Bacteria</taxon>
        <taxon>Pseudomonadati</taxon>
        <taxon>Pseudomonadota</taxon>
        <taxon>Alphaproteobacteria</taxon>
        <taxon>Rhodobacterales</taxon>
        <taxon>Roseobacteraceae</taxon>
        <taxon>Celeribacter</taxon>
    </lineage>
</organism>
<accession>A0ABP7JZM2</accession>
<reference evidence="3" key="1">
    <citation type="journal article" date="2019" name="Int. J. Syst. Evol. Microbiol.">
        <title>The Global Catalogue of Microorganisms (GCM) 10K type strain sequencing project: providing services to taxonomists for standard genome sequencing and annotation.</title>
        <authorList>
            <consortium name="The Broad Institute Genomics Platform"/>
            <consortium name="The Broad Institute Genome Sequencing Center for Infectious Disease"/>
            <person name="Wu L."/>
            <person name="Ma J."/>
        </authorList>
    </citation>
    <scope>NUCLEOTIDE SEQUENCE [LARGE SCALE GENOMIC DNA]</scope>
    <source>
        <strain evidence="3">JCM 17190</strain>
    </source>
</reference>
<evidence type="ECO:0000256" key="1">
    <source>
        <dbReference type="SAM" id="MobiDB-lite"/>
    </source>
</evidence>
<dbReference type="RefSeq" id="WP_344844072.1">
    <property type="nucleotide sequence ID" value="NZ_BAABDF010000003.1"/>
</dbReference>
<feature type="compositionally biased region" description="Basic and acidic residues" evidence="1">
    <location>
        <begin position="31"/>
        <end position="50"/>
    </location>
</feature>